<evidence type="ECO:0000313" key="2">
    <source>
        <dbReference type="Proteomes" id="UP001204798"/>
    </source>
</evidence>
<reference evidence="1 2" key="1">
    <citation type="submission" date="2022-08" db="EMBL/GenBank/DDBJ databases">
        <title>Bacterial and archaeal communities from various locations to study Microbial Dark Matter (Phase II).</title>
        <authorList>
            <person name="Stepanauskas R."/>
        </authorList>
    </citation>
    <scope>NUCLEOTIDE SEQUENCE [LARGE SCALE GENOMIC DNA]</scope>
    <source>
        <strain evidence="1 2">PD1</strain>
    </source>
</reference>
<organism evidence="1 2">
    <name type="scientific">Candidatus Fervidibacter sacchari</name>
    <dbReference type="NCBI Taxonomy" id="1448929"/>
    <lineage>
        <taxon>Bacteria</taxon>
        <taxon>Candidatus Fervidibacterota</taxon>
        <taxon>Candidatus Fervidibacter</taxon>
    </lineage>
</organism>
<dbReference type="EMBL" id="JANUCP010000008">
    <property type="protein sequence ID" value="MCS3920966.1"/>
    <property type="molecule type" value="Genomic_DNA"/>
</dbReference>
<gene>
    <name evidence="1" type="ORF">M2350_003407</name>
</gene>
<comment type="caution">
    <text evidence="1">The sequence shown here is derived from an EMBL/GenBank/DDBJ whole genome shotgun (WGS) entry which is preliminary data.</text>
</comment>
<proteinExistence type="predicted"/>
<protein>
    <submittedName>
        <fullName evidence="1">Uncharacterized protein</fullName>
    </submittedName>
</protein>
<sequence>MRDGTAERLCRALANLVSALCRDDVQAIENASLQLQRLLELEGGQLRQSLDSETLREVKNLMEAAQCLVWVRLLSVAESGTVATNALVREKV</sequence>
<keyword evidence="2" id="KW-1185">Reference proteome</keyword>
<accession>A0ABT2EU52</accession>
<dbReference type="Proteomes" id="UP001204798">
    <property type="component" value="Unassembled WGS sequence"/>
</dbReference>
<dbReference type="RefSeq" id="WP_259101570.1">
    <property type="nucleotide sequence ID" value="NZ_CP130454.1"/>
</dbReference>
<name>A0ABT2EU52_9BACT</name>
<evidence type="ECO:0000313" key="1">
    <source>
        <dbReference type="EMBL" id="MCS3920966.1"/>
    </source>
</evidence>